<evidence type="ECO:0000256" key="1">
    <source>
        <dbReference type="ARBA" id="ARBA00004651"/>
    </source>
</evidence>
<keyword evidence="6 10" id="KW-0915">Sodium</keyword>
<gene>
    <name evidence="12" type="ORF">HMPREF9696_02825</name>
</gene>
<evidence type="ECO:0000313" key="13">
    <source>
        <dbReference type="Proteomes" id="UP000001095"/>
    </source>
</evidence>
<evidence type="ECO:0000256" key="10">
    <source>
        <dbReference type="RuleBase" id="RU366002"/>
    </source>
</evidence>
<dbReference type="GO" id="GO:0015386">
    <property type="term" value="F:potassium:proton antiporter activity"/>
    <property type="evidence" value="ECO:0007669"/>
    <property type="project" value="TreeGrafter"/>
</dbReference>
<dbReference type="GO" id="GO:0098719">
    <property type="term" value="P:sodium ion import across plasma membrane"/>
    <property type="evidence" value="ECO:0007669"/>
    <property type="project" value="TreeGrafter"/>
</dbReference>
<dbReference type="NCBIfam" id="TIGR00831">
    <property type="entry name" value="a_cpa1"/>
    <property type="match status" value="1"/>
</dbReference>
<sequence length="535" mass="58930">MIATFLTFLLVLTALGICAVLAKRLSVAPAIVFLMVGIVLAFLPGFPRIEMKPEGVLLLVLPPLIYSSGVAMSWREFKANLRPIGLLAIGCVIFTTVLVAAAAHYALGFPWSVGFVLGAIVSPPDVVAPLAIARRLKLPHRILVILEGEGLANDATALILYRFAVLAVSTGSFSLAPAAETFVAIIAGEIVFGVAVGWLSLRLRQWAHDPRVEISLSLLTPYLAFWVPEHFHGSGVIATVVTGLYVSWNGPLLISSKTRLQGIFFWDFVIWLIEGVLFLMIGFQLRLLMEKSKALPVPEILTAIAIISAIVVIARFLWVFPGTYLPRVVSKRFAEREAKPPWQYIVVIGFTGIRGVVSLAVALALPLTLPNGQDFPHRDLILLITFGVIAFTLIGIGLTLPILVKALGLPAHGQREAVHEREAEIAARREILEYARGSLDKIIKERDLPEGLARFLEARHETRMRALPEPPREEGQFTPATQGASLVREIITMERLCLHRLLREGKITDETRRRIERDLDLEEAVVDNREKNGPL</sequence>
<keyword evidence="9 10" id="KW-0739">Sodium transport</keyword>
<proteinExistence type="inferred from homology"/>
<evidence type="ECO:0000259" key="11">
    <source>
        <dbReference type="Pfam" id="PF00999"/>
    </source>
</evidence>
<dbReference type="Pfam" id="PF00999">
    <property type="entry name" value="Na_H_Exchanger"/>
    <property type="match status" value="1"/>
</dbReference>
<dbReference type="PANTHER" id="PTHR10110:SF86">
    <property type="entry name" value="SODIUM_HYDROGEN EXCHANGER 7"/>
    <property type="match status" value="1"/>
</dbReference>
<dbReference type="PATRIC" id="fig|883079.3.peg.2881"/>
<dbReference type="Proteomes" id="UP000001095">
    <property type="component" value="Unassembled WGS sequence"/>
</dbReference>
<evidence type="ECO:0000256" key="9">
    <source>
        <dbReference type="ARBA" id="ARBA00023201"/>
    </source>
</evidence>
<feature type="transmembrane region" description="Helical" evidence="10">
    <location>
        <begin position="26"/>
        <end position="43"/>
    </location>
</feature>
<reference evidence="12 13" key="1">
    <citation type="submission" date="2012-04" db="EMBL/GenBank/DDBJ databases">
        <title>The Genome Sequence of Afipia clevelandensis ATCC 49720.</title>
        <authorList>
            <consortium name="The Broad Institute Genome Sequencing Platform"/>
            <person name="Earl A."/>
            <person name="Ward D."/>
            <person name="Feldgarden M."/>
            <person name="Gevers D."/>
            <person name="Huys G."/>
            <person name="Walker B."/>
            <person name="Young S.K."/>
            <person name="Zeng Q."/>
            <person name="Gargeya S."/>
            <person name="Fitzgerald M."/>
            <person name="Haas B."/>
            <person name="Abouelleil A."/>
            <person name="Alvarado L."/>
            <person name="Arachchi H.M."/>
            <person name="Berlin A."/>
            <person name="Chapman S.B."/>
            <person name="Goldberg J."/>
            <person name="Griggs A."/>
            <person name="Gujja S."/>
            <person name="Hansen M."/>
            <person name="Howarth C."/>
            <person name="Imamovic A."/>
            <person name="Larimer J."/>
            <person name="McCowen C."/>
            <person name="Montmayeur A."/>
            <person name="Murphy C."/>
            <person name="Neiman D."/>
            <person name="Pearson M."/>
            <person name="Priest M."/>
            <person name="Roberts A."/>
            <person name="Saif S."/>
            <person name="Shea T."/>
            <person name="Sisk P."/>
            <person name="Sykes S."/>
            <person name="Wortman J."/>
            <person name="Nusbaum C."/>
            <person name="Birren B."/>
        </authorList>
    </citation>
    <scope>NUCLEOTIDE SEQUENCE [LARGE SCALE GENOMIC DNA]</scope>
    <source>
        <strain evidence="12 13">ATCC 49720</strain>
    </source>
</reference>
<dbReference type="OrthoDB" id="9809206at2"/>
<evidence type="ECO:0000256" key="8">
    <source>
        <dbReference type="ARBA" id="ARBA00023136"/>
    </source>
</evidence>
<feature type="transmembrane region" description="Helical" evidence="10">
    <location>
        <begin position="182"/>
        <end position="201"/>
    </location>
</feature>
<name>K8P1Z1_9BRAD</name>
<evidence type="ECO:0000256" key="2">
    <source>
        <dbReference type="ARBA" id="ARBA00022448"/>
    </source>
</evidence>
<keyword evidence="5 10" id="KW-1133">Transmembrane helix</keyword>
<feature type="transmembrane region" description="Helical" evidence="10">
    <location>
        <begin position="268"/>
        <end position="288"/>
    </location>
</feature>
<keyword evidence="8 10" id="KW-0472">Membrane</keyword>
<comment type="function">
    <text evidence="10">Na(+)/H(+) antiporter that extrudes sodium in exchange for external protons.</text>
</comment>
<dbReference type="AlphaFoldDB" id="K8P1Z1"/>
<organism evidence="12 13">
    <name type="scientific">Afipia clevelandensis ATCC 49720</name>
    <dbReference type="NCBI Taxonomy" id="883079"/>
    <lineage>
        <taxon>Bacteria</taxon>
        <taxon>Pseudomonadati</taxon>
        <taxon>Pseudomonadota</taxon>
        <taxon>Alphaproteobacteria</taxon>
        <taxon>Hyphomicrobiales</taxon>
        <taxon>Nitrobacteraceae</taxon>
        <taxon>Afipia</taxon>
    </lineage>
</organism>
<dbReference type="GO" id="GO:0015385">
    <property type="term" value="F:sodium:proton antiporter activity"/>
    <property type="evidence" value="ECO:0007669"/>
    <property type="project" value="InterPro"/>
</dbReference>
<evidence type="ECO:0000313" key="12">
    <source>
        <dbReference type="EMBL" id="EKS33705.1"/>
    </source>
</evidence>
<feature type="domain" description="Cation/H+ exchanger transmembrane" evidence="11">
    <location>
        <begin position="13"/>
        <end position="405"/>
    </location>
</feature>
<feature type="transmembrane region" description="Helical" evidence="10">
    <location>
        <begin position="341"/>
        <end position="368"/>
    </location>
</feature>
<keyword evidence="10" id="KW-0050">Antiport</keyword>
<evidence type="ECO:0000256" key="7">
    <source>
        <dbReference type="ARBA" id="ARBA00023065"/>
    </source>
</evidence>
<dbReference type="EMBL" id="AGWY01000012">
    <property type="protein sequence ID" value="EKS33705.1"/>
    <property type="molecule type" value="Genomic_DNA"/>
</dbReference>
<feature type="transmembrane region" description="Helical" evidence="10">
    <location>
        <begin position="300"/>
        <end position="321"/>
    </location>
</feature>
<feature type="transmembrane region" description="Helical" evidence="10">
    <location>
        <begin position="380"/>
        <end position="404"/>
    </location>
</feature>
<dbReference type="GO" id="GO:0005886">
    <property type="term" value="C:plasma membrane"/>
    <property type="evidence" value="ECO:0007669"/>
    <property type="project" value="UniProtKB-SubCell"/>
</dbReference>
<keyword evidence="2 10" id="KW-0813">Transport</keyword>
<dbReference type="InterPro" id="IPR006153">
    <property type="entry name" value="Cation/H_exchanger_TM"/>
</dbReference>
<keyword evidence="10" id="KW-0997">Cell inner membrane</keyword>
<dbReference type="InterPro" id="IPR018422">
    <property type="entry name" value="Cation/H_exchanger_CPA1"/>
</dbReference>
<comment type="subcellular location">
    <subcellularLocation>
        <location evidence="10">Cell inner membrane</location>
        <topology evidence="10">Multi-pass membrane protein</topology>
    </subcellularLocation>
    <subcellularLocation>
        <location evidence="1">Cell membrane</location>
        <topology evidence="1">Multi-pass membrane protein</topology>
    </subcellularLocation>
</comment>
<accession>K8P1Z1</accession>
<dbReference type="PANTHER" id="PTHR10110">
    <property type="entry name" value="SODIUM/HYDROGEN EXCHANGER"/>
    <property type="match status" value="1"/>
</dbReference>
<evidence type="ECO:0000256" key="4">
    <source>
        <dbReference type="ARBA" id="ARBA00022692"/>
    </source>
</evidence>
<keyword evidence="13" id="KW-1185">Reference proteome</keyword>
<feature type="transmembrane region" description="Helical" evidence="10">
    <location>
        <begin position="113"/>
        <end position="134"/>
    </location>
</feature>
<comment type="caution">
    <text evidence="12">The sequence shown here is derived from an EMBL/GenBank/DDBJ whole genome shotgun (WGS) entry which is preliminary data.</text>
</comment>
<feature type="transmembrane region" description="Helical" evidence="10">
    <location>
        <begin position="84"/>
        <end position="107"/>
    </location>
</feature>
<dbReference type="InterPro" id="IPR004705">
    <property type="entry name" value="Cation/H_exchanger_CPA1_bac"/>
</dbReference>
<keyword evidence="7 10" id="KW-0406">Ion transport</keyword>
<dbReference type="Gene3D" id="6.10.140.1330">
    <property type="match status" value="1"/>
</dbReference>
<evidence type="ECO:0000256" key="3">
    <source>
        <dbReference type="ARBA" id="ARBA00022475"/>
    </source>
</evidence>
<comment type="caution">
    <text evidence="10">Lacks conserved residue(s) required for the propagation of feature annotation.</text>
</comment>
<evidence type="ECO:0000256" key="5">
    <source>
        <dbReference type="ARBA" id="ARBA00022989"/>
    </source>
</evidence>
<dbReference type="RefSeq" id="WP_002713695.1">
    <property type="nucleotide sequence ID" value="NZ_KB375281.1"/>
</dbReference>
<keyword evidence="3" id="KW-1003">Cell membrane</keyword>
<dbReference type="HOGENOM" id="CLU_005912_8_2_5"/>
<comment type="similarity">
    <text evidence="10">Belongs to the monovalent cation:proton antiporter 1 (CPA1) transporter (TC 2.A.36) family.</text>
</comment>
<protein>
    <submittedName>
        <fullName evidence="12">Na+/H+ antiporter</fullName>
    </submittedName>
</protein>
<evidence type="ECO:0000256" key="6">
    <source>
        <dbReference type="ARBA" id="ARBA00023053"/>
    </source>
</evidence>
<keyword evidence="4 10" id="KW-0812">Transmembrane</keyword>
<dbReference type="GO" id="GO:0051453">
    <property type="term" value="P:regulation of intracellular pH"/>
    <property type="evidence" value="ECO:0007669"/>
    <property type="project" value="TreeGrafter"/>
</dbReference>